<evidence type="ECO:0000313" key="3">
    <source>
        <dbReference type="Proteomes" id="UP000234752"/>
    </source>
</evidence>
<evidence type="ECO:0000256" key="1">
    <source>
        <dbReference type="SAM" id="MobiDB-lite"/>
    </source>
</evidence>
<sequence length="125" mass="13447">MQKQDKIAIDLDHLSEHPVWVITARMQAGTLRLLGLIELKGRTLHVRDVHVEGLTPGALGRAGLNALGYALMEVADVDELIVQGAVRTTGARPGRRPAPFRLSRSRHPEAGCRDGPSGERSGDAA</sequence>
<gene>
    <name evidence="2" type="ORF">C0V82_09050</name>
</gene>
<feature type="region of interest" description="Disordered" evidence="1">
    <location>
        <begin position="88"/>
        <end position="125"/>
    </location>
</feature>
<accession>A0A2K9NB42</accession>
<feature type="compositionally biased region" description="Basic and acidic residues" evidence="1">
    <location>
        <begin position="106"/>
        <end position="125"/>
    </location>
</feature>
<dbReference type="EMBL" id="CP025611">
    <property type="protein sequence ID" value="AUN30361.1"/>
    <property type="molecule type" value="Genomic_DNA"/>
</dbReference>
<name>A0A2K9NB42_9PROT</name>
<dbReference type="KEGG" id="ncb:C0V82_09050"/>
<protein>
    <submittedName>
        <fullName evidence="2">Uncharacterized protein</fullName>
    </submittedName>
</protein>
<keyword evidence="3" id="KW-1185">Reference proteome</keyword>
<reference evidence="2 3" key="1">
    <citation type="submission" date="2017-12" db="EMBL/GenBank/DDBJ databases">
        <title>Genomes of bacteria within cyanobacterial aggregates.</title>
        <authorList>
            <person name="Cai H."/>
        </authorList>
    </citation>
    <scope>NUCLEOTIDE SEQUENCE [LARGE SCALE GENOMIC DNA]</scope>
    <source>
        <strain evidence="2 3">TH16</strain>
    </source>
</reference>
<evidence type="ECO:0000313" key="2">
    <source>
        <dbReference type="EMBL" id="AUN30361.1"/>
    </source>
</evidence>
<dbReference type="RefSeq" id="WP_102112050.1">
    <property type="nucleotide sequence ID" value="NZ_BMGN01000002.1"/>
</dbReference>
<proteinExistence type="predicted"/>
<dbReference type="AlphaFoldDB" id="A0A2K9NB42"/>
<organism evidence="2 3">
    <name type="scientific">Niveispirillum cyanobacteriorum</name>
    <dbReference type="NCBI Taxonomy" id="1612173"/>
    <lineage>
        <taxon>Bacteria</taxon>
        <taxon>Pseudomonadati</taxon>
        <taxon>Pseudomonadota</taxon>
        <taxon>Alphaproteobacteria</taxon>
        <taxon>Rhodospirillales</taxon>
        <taxon>Azospirillaceae</taxon>
        <taxon>Niveispirillum</taxon>
    </lineage>
</organism>
<dbReference type="Proteomes" id="UP000234752">
    <property type="component" value="Chromosome eg_1"/>
</dbReference>